<dbReference type="AlphaFoldDB" id="V8N5M8"/>
<keyword evidence="2" id="KW-0648">Protein biosynthesis</keyword>
<evidence type="ECO:0000313" key="2">
    <source>
        <dbReference type="EMBL" id="ETE56857.1"/>
    </source>
</evidence>
<dbReference type="EMBL" id="AZIM01011610">
    <property type="protein sequence ID" value="ETE56857.1"/>
    <property type="molecule type" value="Genomic_DNA"/>
</dbReference>
<comment type="caution">
    <text evidence="2">The sequence shown here is derived from an EMBL/GenBank/DDBJ whole genome shotgun (WGS) entry which is preliminary data.</text>
</comment>
<gene>
    <name evidence="2" type="primary">Taf3</name>
    <name evidence="2" type="ORF">L345_17431</name>
</gene>
<feature type="compositionally biased region" description="Basic and acidic residues" evidence="1">
    <location>
        <begin position="77"/>
        <end position="107"/>
    </location>
</feature>
<proteinExistence type="predicted"/>
<feature type="compositionally biased region" description="Basic residues" evidence="1">
    <location>
        <begin position="108"/>
        <end position="124"/>
    </location>
</feature>
<organism evidence="2 3">
    <name type="scientific">Ophiophagus hannah</name>
    <name type="common">King cobra</name>
    <name type="synonym">Naja hannah</name>
    <dbReference type="NCBI Taxonomy" id="8665"/>
    <lineage>
        <taxon>Eukaryota</taxon>
        <taxon>Metazoa</taxon>
        <taxon>Chordata</taxon>
        <taxon>Craniata</taxon>
        <taxon>Vertebrata</taxon>
        <taxon>Euteleostomi</taxon>
        <taxon>Lepidosauria</taxon>
        <taxon>Squamata</taxon>
        <taxon>Bifurcata</taxon>
        <taxon>Unidentata</taxon>
        <taxon>Episquamata</taxon>
        <taxon>Toxicofera</taxon>
        <taxon>Serpentes</taxon>
        <taxon>Colubroidea</taxon>
        <taxon>Elapidae</taxon>
        <taxon>Elapinae</taxon>
        <taxon>Ophiophagus</taxon>
    </lineage>
</organism>
<feature type="non-terminal residue" evidence="2">
    <location>
        <position position="1"/>
    </location>
</feature>
<protein>
    <submittedName>
        <fullName evidence="2">Transcription initiation factor TFIID subunit 3</fullName>
    </submittedName>
</protein>
<dbReference type="Proteomes" id="UP000018936">
    <property type="component" value="Unassembled WGS sequence"/>
</dbReference>
<keyword evidence="2" id="KW-0396">Initiation factor</keyword>
<evidence type="ECO:0000313" key="3">
    <source>
        <dbReference type="Proteomes" id="UP000018936"/>
    </source>
</evidence>
<keyword evidence="3" id="KW-1185">Reference proteome</keyword>
<name>V8N5M8_OPHHA</name>
<feature type="region of interest" description="Disordered" evidence="1">
    <location>
        <begin position="75"/>
        <end position="124"/>
    </location>
</feature>
<evidence type="ECO:0000256" key="1">
    <source>
        <dbReference type="SAM" id="MobiDB-lite"/>
    </source>
</evidence>
<dbReference type="GO" id="GO:0003743">
    <property type="term" value="F:translation initiation factor activity"/>
    <property type="evidence" value="ECO:0007669"/>
    <property type="project" value="UniProtKB-KW"/>
</dbReference>
<sequence>MKEKLPNREDNQPVERLAFKCCGCCITAGFRDETGQPLGTGLEDLQGDFLPQRSFFKMKLDFLCFPSKMVHFSSKKLLQEKERKKEGEREKGRKERKEGEKEGEKKERGKRGRKGRKERRKEGE</sequence>
<reference evidence="2 3" key="1">
    <citation type="journal article" date="2013" name="Proc. Natl. Acad. Sci. U.S.A.">
        <title>The king cobra genome reveals dynamic gene evolution and adaptation in the snake venom system.</title>
        <authorList>
            <person name="Vonk F.J."/>
            <person name="Casewell N.R."/>
            <person name="Henkel C.V."/>
            <person name="Heimberg A.M."/>
            <person name="Jansen H.J."/>
            <person name="McCleary R.J."/>
            <person name="Kerkkamp H.M."/>
            <person name="Vos R.A."/>
            <person name="Guerreiro I."/>
            <person name="Calvete J.J."/>
            <person name="Wuster W."/>
            <person name="Woods A.E."/>
            <person name="Logan J.M."/>
            <person name="Harrison R.A."/>
            <person name="Castoe T.A."/>
            <person name="de Koning A.P."/>
            <person name="Pollock D.D."/>
            <person name="Yandell M."/>
            <person name="Calderon D."/>
            <person name="Renjifo C."/>
            <person name="Currier R.B."/>
            <person name="Salgado D."/>
            <person name="Pla D."/>
            <person name="Sanz L."/>
            <person name="Hyder A.S."/>
            <person name="Ribeiro J.M."/>
            <person name="Arntzen J.W."/>
            <person name="van den Thillart G.E."/>
            <person name="Boetzer M."/>
            <person name="Pirovano W."/>
            <person name="Dirks R.P."/>
            <person name="Spaink H.P."/>
            <person name="Duboule D."/>
            <person name="McGlinn E."/>
            <person name="Kini R.M."/>
            <person name="Richardson M.K."/>
        </authorList>
    </citation>
    <scope>NUCLEOTIDE SEQUENCE</scope>
    <source>
        <tissue evidence="2">Blood</tissue>
    </source>
</reference>
<accession>V8N5M8</accession>